<dbReference type="Proteomes" id="UP001162891">
    <property type="component" value="Chromosome"/>
</dbReference>
<dbReference type="InterPro" id="IPR011542">
    <property type="entry name" value="SUF_FeS_clus_asmbl_SufD"/>
</dbReference>
<dbReference type="SUPFAM" id="SSF101960">
    <property type="entry name" value="Stabilizer of iron transporter SufD"/>
    <property type="match status" value="1"/>
</dbReference>
<sequence>MTTAAAASLAALHRARPEPGWLAQARGAALARFRTLGLPTTRDEDWRFTNLAPLAAVTFGPAPEEDGAAARLLASAPGPAGARLVFENGRFRRDLSSGAQLPAGAVLASLADALRHAPDAVRPHLGRLASPDALPFVAANAALLEDGAFLLLPRGVAVEAPIELVFVTGAAHPVSAQPRVLVVAEAGARATLAEIYVGTGDVYLVNAVTELVLGEGARIEHVKLQDEGVRAFHVSTIFAEQAAASRLVAHGVSLGAQIGRSEIRARLAGEGAEIAVSGLFMADATRVQDAFSWVEHAVPRCTTTETYKGILDGRSRGVFSGRIRVLPGAQKTSAYQMSSNLLLSDDAVVDTKPQLEIFADDVKCGHGGTVGQLDEASLFYLRSRGVPEAEARSLLIWAFAAEMVDRVSPTALRARAKALVAARLPAGARVLEAA</sequence>
<dbReference type="PANTHER" id="PTHR43575:SF1">
    <property type="entry name" value="PROTEIN ABCI7, CHLOROPLASTIC"/>
    <property type="match status" value="1"/>
</dbReference>
<feature type="domain" description="SUF system FeS cluster assembly SufBD core" evidence="2">
    <location>
        <begin position="172"/>
        <end position="399"/>
    </location>
</feature>
<dbReference type="InterPro" id="IPR000825">
    <property type="entry name" value="SUF_FeS_clus_asmbl_SufBD_core"/>
</dbReference>
<accession>A0ABM7WYC3</accession>
<comment type="similarity">
    <text evidence="1">Belongs to the iron-sulfur cluster assembly SufBD family.</text>
</comment>
<evidence type="ECO:0000259" key="2">
    <source>
        <dbReference type="Pfam" id="PF01458"/>
    </source>
</evidence>
<dbReference type="Pfam" id="PF01458">
    <property type="entry name" value="SUFBD_core"/>
    <property type="match status" value="1"/>
</dbReference>
<evidence type="ECO:0000259" key="3">
    <source>
        <dbReference type="Pfam" id="PF19295"/>
    </source>
</evidence>
<name>A0ABM7WYC3_9BACT</name>
<dbReference type="InterPro" id="IPR037284">
    <property type="entry name" value="SUF_FeS_clus_asmbl_SufBD_sf"/>
</dbReference>
<dbReference type="Pfam" id="PF19295">
    <property type="entry name" value="SufBD_N"/>
    <property type="match status" value="1"/>
</dbReference>
<organism evidence="4 5">
    <name type="scientific">Anaeromyxobacter oryzae</name>
    <dbReference type="NCBI Taxonomy" id="2918170"/>
    <lineage>
        <taxon>Bacteria</taxon>
        <taxon>Pseudomonadati</taxon>
        <taxon>Myxococcota</taxon>
        <taxon>Myxococcia</taxon>
        <taxon>Myxococcales</taxon>
        <taxon>Cystobacterineae</taxon>
        <taxon>Anaeromyxobacteraceae</taxon>
        <taxon>Anaeromyxobacter</taxon>
    </lineage>
</organism>
<evidence type="ECO:0000256" key="1">
    <source>
        <dbReference type="ARBA" id="ARBA00043967"/>
    </source>
</evidence>
<protein>
    <submittedName>
        <fullName evidence="4">Fe-S cluster assembly protein SufD</fullName>
    </submittedName>
</protein>
<dbReference type="PANTHER" id="PTHR43575">
    <property type="entry name" value="PROTEIN ABCI7, CHLOROPLASTIC"/>
    <property type="match status" value="1"/>
</dbReference>
<feature type="domain" description="SUF system FeS cluster assembly SufBD N-terminal" evidence="3">
    <location>
        <begin position="22"/>
        <end position="163"/>
    </location>
</feature>
<dbReference type="NCBIfam" id="TIGR01981">
    <property type="entry name" value="sufD"/>
    <property type="match status" value="1"/>
</dbReference>
<dbReference type="InterPro" id="IPR045595">
    <property type="entry name" value="SufBD_N"/>
</dbReference>
<evidence type="ECO:0000313" key="5">
    <source>
        <dbReference type="Proteomes" id="UP001162891"/>
    </source>
</evidence>
<proteinExistence type="inferred from homology"/>
<dbReference type="RefSeq" id="WP_248352931.1">
    <property type="nucleotide sequence ID" value="NZ_AP025591.1"/>
</dbReference>
<gene>
    <name evidence="4" type="ORF">AMOR_35250</name>
</gene>
<dbReference type="InterPro" id="IPR055346">
    <property type="entry name" value="Fe-S_cluster_assembly_SufBD"/>
</dbReference>
<evidence type="ECO:0000313" key="4">
    <source>
        <dbReference type="EMBL" id="BDG04529.1"/>
    </source>
</evidence>
<keyword evidence="5" id="KW-1185">Reference proteome</keyword>
<dbReference type="EMBL" id="AP025591">
    <property type="protein sequence ID" value="BDG04529.1"/>
    <property type="molecule type" value="Genomic_DNA"/>
</dbReference>
<reference evidence="5" key="1">
    <citation type="journal article" date="2022" name="Int. J. Syst. Evol. Microbiol.">
        <title>Anaeromyxobacter oryzae sp. nov., Anaeromyxobacter diazotrophicus sp. nov. and Anaeromyxobacter paludicola sp. nov., isolated from paddy soils.</title>
        <authorList>
            <person name="Itoh H."/>
            <person name="Xu Z."/>
            <person name="Mise K."/>
            <person name="Masuda Y."/>
            <person name="Ushijima N."/>
            <person name="Hayakawa C."/>
            <person name="Shiratori Y."/>
            <person name="Senoo K."/>
        </authorList>
    </citation>
    <scope>NUCLEOTIDE SEQUENCE [LARGE SCALE GENOMIC DNA]</scope>
    <source>
        <strain evidence="5">Red232</strain>
    </source>
</reference>